<dbReference type="EMBL" id="JARQAZ010000009">
    <property type="protein sequence ID" value="MDT2771479.1"/>
    <property type="molecule type" value="Genomic_DNA"/>
</dbReference>
<evidence type="ECO:0000313" key="2">
    <source>
        <dbReference type="EMBL" id="MDT2771479.1"/>
    </source>
</evidence>
<accession>A0ABU3FL15</accession>
<evidence type="ECO:0000259" key="1">
    <source>
        <dbReference type="Pfam" id="PF04991"/>
    </source>
</evidence>
<organism evidence="2 3">
    <name type="scientific">Enterococcus pseudoavium</name>
    <dbReference type="NCBI Taxonomy" id="44007"/>
    <lineage>
        <taxon>Bacteria</taxon>
        <taxon>Bacillati</taxon>
        <taxon>Bacillota</taxon>
        <taxon>Bacilli</taxon>
        <taxon>Lactobacillales</taxon>
        <taxon>Enterococcaceae</taxon>
        <taxon>Enterococcus</taxon>
    </lineage>
</organism>
<dbReference type="PANTHER" id="PTHR43404">
    <property type="entry name" value="LIPOPOLYSACCHARIDE CHOLINEPHOSPHOTRANSFERASE LICD"/>
    <property type="match status" value="1"/>
</dbReference>
<dbReference type="PANTHER" id="PTHR43404:SF2">
    <property type="entry name" value="LIPOPOLYSACCHARIDE CHOLINEPHOSPHOTRANSFERASE LICD"/>
    <property type="match status" value="1"/>
</dbReference>
<feature type="domain" description="LicD/FKTN/FKRP nucleotidyltransferase" evidence="1">
    <location>
        <begin position="27"/>
        <end position="251"/>
    </location>
</feature>
<dbReference type="InterPro" id="IPR007074">
    <property type="entry name" value="LicD/FKTN/FKRP_NTP_transf"/>
</dbReference>
<sequence length="274" mass="32567">MTESNYDIRKIQMADLNLFKSLIKIFEKHNLTYFLSGGTFLGAVRHEGFIPWDDDIDISMPRKDYEKFLGLYLDELPKHIEVVNFHIDPEYKYYITRVLNTDVNVREIRTGDVTNPAVDILPLDGAPNNLLIRNWYYFKIMTLRALISLSYRDNIDQARKRSTFEKLVIRIGLLIPINKMFNPHELKMRLDKEMQKYKMENSKYSGCLMGAYRTNQMVPTEWFSDGNKYKFEDIEVNGPKNYEGYLTQMYGEFMKMPSQEKIKEKNHYELLKEE</sequence>
<comment type="caution">
    <text evidence="2">The sequence shown here is derived from an EMBL/GenBank/DDBJ whole genome shotgun (WGS) entry which is preliminary data.</text>
</comment>
<dbReference type="RefSeq" id="WP_311816046.1">
    <property type="nucleotide sequence ID" value="NZ_JARQAZ010000009.1"/>
</dbReference>
<reference evidence="2 3" key="1">
    <citation type="submission" date="2023-03" db="EMBL/GenBank/DDBJ databases">
        <authorList>
            <person name="Shen W."/>
            <person name="Cai J."/>
        </authorList>
    </citation>
    <scope>NUCLEOTIDE SEQUENCE [LARGE SCALE GENOMIC DNA]</scope>
    <source>
        <strain evidence="2 3">Y59</strain>
    </source>
</reference>
<dbReference type="Pfam" id="PF04991">
    <property type="entry name" value="LicD"/>
    <property type="match status" value="1"/>
</dbReference>
<protein>
    <submittedName>
        <fullName evidence="2">LicD family protein</fullName>
    </submittedName>
</protein>
<evidence type="ECO:0000313" key="3">
    <source>
        <dbReference type="Proteomes" id="UP001269061"/>
    </source>
</evidence>
<name>A0ABU3FL15_9ENTE</name>
<dbReference type="InterPro" id="IPR052942">
    <property type="entry name" value="LPS_cholinephosphotransferase"/>
</dbReference>
<dbReference type="Proteomes" id="UP001269061">
    <property type="component" value="Unassembled WGS sequence"/>
</dbReference>
<keyword evidence="3" id="KW-1185">Reference proteome</keyword>
<gene>
    <name evidence="2" type="ORF">P7H46_11685</name>
</gene>
<proteinExistence type="predicted"/>